<evidence type="ECO:0000313" key="5">
    <source>
        <dbReference type="Proteomes" id="UP000320707"/>
    </source>
</evidence>
<organism evidence="4 5">
    <name type="scientific">Fusarium oxysporum f. sp. cubense</name>
    <dbReference type="NCBI Taxonomy" id="61366"/>
    <lineage>
        <taxon>Eukaryota</taxon>
        <taxon>Fungi</taxon>
        <taxon>Dikarya</taxon>
        <taxon>Ascomycota</taxon>
        <taxon>Pezizomycotina</taxon>
        <taxon>Sordariomycetes</taxon>
        <taxon>Hypocreomycetidae</taxon>
        <taxon>Hypocreales</taxon>
        <taxon>Nectriaceae</taxon>
        <taxon>Fusarium</taxon>
        <taxon>Fusarium oxysporum species complex</taxon>
    </lineage>
</organism>
<accession>A0A559LB48</accession>
<dbReference type="Proteomes" id="UP000320707">
    <property type="component" value="Unassembled WGS sequence"/>
</dbReference>
<dbReference type="SUPFAM" id="SSF57701">
    <property type="entry name" value="Zn2/Cys6 DNA-binding domain"/>
    <property type="match status" value="1"/>
</dbReference>
<evidence type="ECO:0000313" key="4">
    <source>
        <dbReference type="EMBL" id="TVY70580.1"/>
    </source>
</evidence>
<dbReference type="GO" id="GO:0000981">
    <property type="term" value="F:DNA-binding transcription factor activity, RNA polymerase II-specific"/>
    <property type="evidence" value="ECO:0007669"/>
    <property type="project" value="InterPro"/>
</dbReference>
<dbReference type="InterPro" id="IPR001138">
    <property type="entry name" value="Zn2Cys6_DnaBD"/>
</dbReference>
<proteinExistence type="predicted"/>
<dbReference type="PANTHER" id="PTHR37534">
    <property type="entry name" value="TRANSCRIPTIONAL ACTIVATOR PROTEIN UGA3"/>
    <property type="match status" value="1"/>
</dbReference>
<dbReference type="GO" id="GO:0000976">
    <property type="term" value="F:transcription cis-regulatory region binding"/>
    <property type="evidence" value="ECO:0007669"/>
    <property type="project" value="TreeGrafter"/>
</dbReference>
<dbReference type="PROSITE" id="PS50048">
    <property type="entry name" value="ZN2_CY6_FUNGAL_2"/>
    <property type="match status" value="1"/>
</dbReference>
<protein>
    <submittedName>
        <fullName evidence="4">Transcriptional regulatory protein moc3</fullName>
    </submittedName>
</protein>
<dbReference type="Pfam" id="PF00172">
    <property type="entry name" value="Zn_clus"/>
    <property type="match status" value="1"/>
</dbReference>
<keyword evidence="2" id="KW-0539">Nucleus</keyword>
<reference evidence="4 5" key="1">
    <citation type="journal article" date="2019" name="Microbiol. Resour. Announc.">
        <title>High-quality draft genome sequence of Fusarium oxysporum f. sp. cubense strain 160527, a causal agent of Panama disease.</title>
        <authorList>
            <person name="Asai S."/>
            <person name="Ayukawa Y."/>
            <person name="Gan P."/>
            <person name="Masuda S."/>
            <person name="Komatsu K."/>
            <person name="Shirasu K."/>
            <person name="Arie T."/>
        </authorList>
    </citation>
    <scope>NUCLEOTIDE SEQUENCE [LARGE SCALE GENOMIC DNA]</scope>
    <source>
        <strain evidence="4 5">160527</strain>
    </source>
</reference>
<dbReference type="AlphaFoldDB" id="A0A559LB48"/>
<evidence type="ECO:0000256" key="2">
    <source>
        <dbReference type="ARBA" id="ARBA00023242"/>
    </source>
</evidence>
<dbReference type="PANTHER" id="PTHR37534:SF15">
    <property type="entry name" value="ZN(II)2CYS6 TRANSCRIPTION FACTOR (EUROFUNG)"/>
    <property type="match status" value="1"/>
</dbReference>
<dbReference type="EMBL" id="SRMI01000005">
    <property type="protein sequence ID" value="TVY70580.1"/>
    <property type="molecule type" value="Genomic_DNA"/>
</dbReference>
<dbReference type="GO" id="GO:0008270">
    <property type="term" value="F:zinc ion binding"/>
    <property type="evidence" value="ECO:0007669"/>
    <property type="project" value="InterPro"/>
</dbReference>
<dbReference type="InterPro" id="IPR021858">
    <property type="entry name" value="Fun_TF"/>
</dbReference>
<dbReference type="CDD" id="cd00067">
    <property type="entry name" value="GAL4"/>
    <property type="match status" value="1"/>
</dbReference>
<dbReference type="SMART" id="SM00066">
    <property type="entry name" value="GAL4"/>
    <property type="match status" value="1"/>
</dbReference>
<dbReference type="InterPro" id="IPR036864">
    <property type="entry name" value="Zn2-C6_fun-type_DNA-bd_sf"/>
</dbReference>
<gene>
    <name evidence="4" type="ORF">Focb16_v000022</name>
</gene>
<comment type="caution">
    <text evidence="4">The sequence shown here is derived from an EMBL/GenBank/DDBJ whole genome shotgun (WGS) entry which is preliminary data.</text>
</comment>
<dbReference type="PROSITE" id="PS00463">
    <property type="entry name" value="ZN2_CY6_FUNGAL_1"/>
    <property type="match status" value="1"/>
</dbReference>
<comment type="subcellular location">
    <subcellularLocation>
        <location evidence="1">Nucleus</location>
    </subcellularLocation>
</comment>
<feature type="domain" description="Zn(2)-C6 fungal-type" evidence="3">
    <location>
        <begin position="46"/>
        <end position="74"/>
    </location>
</feature>
<dbReference type="Pfam" id="PF11951">
    <property type="entry name" value="Fungal_trans_2"/>
    <property type="match status" value="1"/>
</dbReference>
<dbReference type="GO" id="GO:0045944">
    <property type="term" value="P:positive regulation of transcription by RNA polymerase II"/>
    <property type="evidence" value="ECO:0007669"/>
    <property type="project" value="TreeGrafter"/>
</dbReference>
<name>A0A559LB48_FUSOC</name>
<evidence type="ECO:0000256" key="1">
    <source>
        <dbReference type="ARBA" id="ARBA00004123"/>
    </source>
</evidence>
<dbReference type="Gene3D" id="4.10.240.10">
    <property type="entry name" value="Zn(2)-C6 fungal-type DNA-binding domain"/>
    <property type="match status" value="1"/>
</dbReference>
<dbReference type="GO" id="GO:0005634">
    <property type="term" value="C:nucleus"/>
    <property type="evidence" value="ECO:0007669"/>
    <property type="project" value="UniProtKB-SubCell"/>
</dbReference>
<sequence length="514" mass="58774">MKTRQIRFRPWCQPRQATHSNDVASVVMMQMDGEPKGKTTSRSRSGCTECKRRRVKCDETFPICTRCRKRDSICQSAPRLTKWQHEAPWIKINVHRGSSSSTSFAEHHISGITSSDDKDLLRYWLEKASQIMVIDPDENPLSFPILEYLEQSPSLRHALQSVGAAHRNFFDPNKLSKCLEERSSALRLIIDELACPGDNLFPLFLSVLLVGLSTAWTNSPTADFGQQHLRGARALVDSLLRDQSTGETRPPYFNLMIGAYLYWDMSMAFLIPHQSQMPLNTDEIYTAVLDVGQEYHPIGGYSTEIFYLVGNVGRYCRSVVETGVRDEMVEAALENEMKKWEPNCDDPQLSIMSDAFRSHGLINMAAICYRRQAVDDTIREATQSAMLMLDAETEDDMEWWQDVWSPSIDHELEADIRSRALTVVRDLTAIPAHHACINLQAIPLFTAGSELTMEDTEERELVQQRFRELYSLNHLRANMAALEILPEIWERRDAGEAISWLEVMIEKDWHIMLG</sequence>
<evidence type="ECO:0000259" key="3">
    <source>
        <dbReference type="PROSITE" id="PS50048"/>
    </source>
</evidence>